<protein>
    <submittedName>
        <fullName evidence="2">Uncharacterized protein</fullName>
    </submittedName>
</protein>
<reference evidence="2" key="1">
    <citation type="journal article" date="2020" name="Nature">
        <title>Giant virus diversity and host interactions through global metagenomics.</title>
        <authorList>
            <person name="Schulz F."/>
            <person name="Roux S."/>
            <person name="Paez-Espino D."/>
            <person name="Jungbluth S."/>
            <person name="Walsh D.A."/>
            <person name="Denef V.J."/>
            <person name="McMahon K.D."/>
            <person name="Konstantinidis K.T."/>
            <person name="Eloe-Fadrosh E.A."/>
            <person name="Kyrpides N.C."/>
            <person name="Woyke T."/>
        </authorList>
    </citation>
    <scope>NUCLEOTIDE SEQUENCE</scope>
    <source>
        <strain evidence="2">GVMAG-M-3300025652-16</strain>
    </source>
</reference>
<dbReference type="AlphaFoldDB" id="A0A6C0J0U1"/>
<proteinExistence type="predicted"/>
<organism evidence="2">
    <name type="scientific">viral metagenome</name>
    <dbReference type="NCBI Taxonomy" id="1070528"/>
    <lineage>
        <taxon>unclassified sequences</taxon>
        <taxon>metagenomes</taxon>
        <taxon>organismal metagenomes</taxon>
    </lineage>
</organism>
<name>A0A6C0J0U1_9ZZZZ</name>
<evidence type="ECO:0000313" key="2">
    <source>
        <dbReference type="EMBL" id="QHT98286.1"/>
    </source>
</evidence>
<feature type="region of interest" description="Disordered" evidence="1">
    <location>
        <begin position="1"/>
        <end position="23"/>
    </location>
</feature>
<dbReference type="EMBL" id="MN740292">
    <property type="protein sequence ID" value="QHT98286.1"/>
    <property type="molecule type" value="Genomic_DNA"/>
</dbReference>
<sequence length="115" mass="13422">MIAPTRIYNSVSNEDRPKHWRQHPGRVVRRRVYAVNSPKVNEDTLKIKKLEKEVDMYKKAHHKMKMIAQWSLRSNEAALSDSRSILHTLEELYGDEAFEDQSGKSLKTDKGNDEN</sequence>
<accession>A0A6C0J0U1</accession>
<evidence type="ECO:0000256" key="1">
    <source>
        <dbReference type="SAM" id="MobiDB-lite"/>
    </source>
</evidence>